<evidence type="ECO:0000313" key="2">
    <source>
        <dbReference type="EMBL" id="SMG34860.1"/>
    </source>
</evidence>
<dbReference type="Proteomes" id="UP000193834">
    <property type="component" value="Unassembled WGS sequence"/>
</dbReference>
<reference evidence="2 3" key="1">
    <citation type="submission" date="2017-04" db="EMBL/GenBank/DDBJ databases">
        <authorList>
            <person name="Afonso C.L."/>
            <person name="Miller P.J."/>
            <person name="Scott M.A."/>
            <person name="Spackman E."/>
            <person name="Goraichik I."/>
            <person name="Dimitrov K.M."/>
            <person name="Suarez D.L."/>
            <person name="Swayne D.E."/>
        </authorList>
    </citation>
    <scope>NUCLEOTIDE SEQUENCE [LARGE SCALE GENOMIC DNA]</scope>
    <source>
        <strain evidence="2 3">11</strain>
    </source>
</reference>
<feature type="chain" id="PRO_5012123558" evidence="1">
    <location>
        <begin position="22"/>
        <end position="244"/>
    </location>
</feature>
<dbReference type="EMBL" id="FXAZ01000002">
    <property type="protein sequence ID" value="SMG34860.1"/>
    <property type="molecule type" value="Genomic_DNA"/>
</dbReference>
<sequence>MKKILVCFVAALMLFSGIVWASKSTSSSKVAVLKEIGIGEIVIQDESGAITAMKAPQIIEKLIEEEKSYVVVYEQRRWGRPVVQSIEPVNLEEGSQNANSSLLHSPTGEPTEAMFNVDMQIPDRIEAGQPFEVEGSLVNLSDRDWEISHGAAMFTYSVFNDNGEPVPREDRIIAVNDIGLGTTLQPNKKYRYDGEGHVSVKLYELTIKNPGSYRIVGQAEFRIVDDNKSYELVIKSDPQDIVVE</sequence>
<organism evidence="2 3">
    <name type="scientific">Paenibacillus aquistagni</name>
    <dbReference type="NCBI Taxonomy" id="1852522"/>
    <lineage>
        <taxon>Bacteria</taxon>
        <taxon>Bacillati</taxon>
        <taxon>Bacillota</taxon>
        <taxon>Bacilli</taxon>
        <taxon>Bacillales</taxon>
        <taxon>Paenibacillaceae</taxon>
        <taxon>Paenibacillus</taxon>
    </lineage>
</organism>
<keyword evidence="3" id="KW-1185">Reference proteome</keyword>
<evidence type="ECO:0000313" key="3">
    <source>
        <dbReference type="Proteomes" id="UP000193834"/>
    </source>
</evidence>
<gene>
    <name evidence="2" type="ORF">SAMN06295960_1975</name>
</gene>
<evidence type="ECO:0000256" key="1">
    <source>
        <dbReference type="SAM" id="SignalP"/>
    </source>
</evidence>
<name>A0A1X7K2C9_9BACL</name>
<accession>A0A1X7K2C9</accession>
<keyword evidence="1" id="KW-0732">Signal</keyword>
<dbReference type="STRING" id="1852522.SAMN06295960_1975"/>
<proteinExistence type="predicted"/>
<feature type="signal peptide" evidence="1">
    <location>
        <begin position="1"/>
        <end position="21"/>
    </location>
</feature>
<protein>
    <submittedName>
        <fullName evidence="2">Uncharacterized protein</fullName>
    </submittedName>
</protein>
<dbReference type="OrthoDB" id="2610729at2"/>
<dbReference type="AlphaFoldDB" id="A0A1X7K2C9"/>
<dbReference type="RefSeq" id="WP_085494206.1">
    <property type="nucleotide sequence ID" value="NZ_FXAZ01000002.1"/>
</dbReference>